<reference evidence="5 6" key="1">
    <citation type="submission" date="2022-01" db="EMBL/GenBank/DDBJ databases">
        <title>Whole genome-based taxonomy of the Shewanellaceae.</title>
        <authorList>
            <person name="Martin-Rodriguez A.J."/>
        </authorList>
    </citation>
    <scope>NUCLEOTIDE SEQUENCE [LARGE SCALE GENOMIC DNA]</scope>
    <source>
        <strain evidence="5 6">DSM 17177</strain>
    </source>
</reference>
<keyword evidence="3" id="KW-1133">Transmembrane helix</keyword>
<proteinExistence type="predicted"/>
<keyword evidence="6" id="KW-1185">Reference proteome</keyword>
<dbReference type="InterPro" id="IPR011042">
    <property type="entry name" value="6-blade_b-propeller_TolB-like"/>
</dbReference>
<dbReference type="InterPro" id="IPR016032">
    <property type="entry name" value="Sig_transdc_resp-reg_C-effctor"/>
</dbReference>
<keyword evidence="3" id="KW-0472">Membrane</keyword>
<evidence type="ECO:0000256" key="2">
    <source>
        <dbReference type="PROSITE-ProRule" id="PRU01091"/>
    </source>
</evidence>
<comment type="caution">
    <text evidence="5">The sequence shown here is derived from an EMBL/GenBank/DDBJ whole genome shotgun (WGS) entry which is preliminary data.</text>
</comment>
<keyword evidence="1 2" id="KW-0238">DNA-binding</keyword>
<dbReference type="Gene3D" id="1.10.10.10">
    <property type="entry name" value="Winged helix-like DNA-binding domain superfamily/Winged helix DNA-binding domain"/>
    <property type="match status" value="1"/>
</dbReference>
<keyword evidence="3" id="KW-0812">Transmembrane</keyword>
<organism evidence="5 6">
    <name type="scientific">Shewanella surugensis</name>
    <dbReference type="NCBI Taxonomy" id="212020"/>
    <lineage>
        <taxon>Bacteria</taxon>
        <taxon>Pseudomonadati</taxon>
        <taxon>Pseudomonadota</taxon>
        <taxon>Gammaproteobacteria</taxon>
        <taxon>Alteromonadales</taxon>
        <taxon>Shewanellaceae</taxon>
        <taxon>Shewanella</taxon>
    </lineage>
</organism>
<sequence length="727" mass="83173">MQVECNWVQLGDFKLDIQQHILYCNDTELSVEPKVLQLLLYLYQQQPRYVTLQELHDNVWSDRVVSDTAVRSAIKKLRTLFNDTDLNTPQYIKSVPKRGYKLVCHIEVHPSDNQEQAMPVKSEAESKAFHTIAVNRTGLRQWTPWYYIALAVVILMITLSIFSAKQLISKAIPSENIIGLTSVSPFPGEKFTLEVSSDDKLIAFTGKLASEQDNQVYLLDKQSGQVSQLTYDASNATFLSFAKNNSQIIYTDLIAGACSLKRVYLDGQKSELTPLLTSFHFIGDVHIGQAEDEVIVLLAKTLTDTPMYYRLNLDSLALSLLLSTSNTGENFLMAKLSPDKQKIAAIKELNNKQIELSVIDLTSKRQLLNKVLPHSTPRLDWKSDTELLLLYPNKLVLLDLTSQTEETLLVDAESRFSWLSASKNKLTLLQQDLSRKTQFYVEESLEPAQTCALDMCYQHDFLNIEGGVSSVFYADAQYKWITTKFGETNELALYDEAAHTKQAFFIGSDEIEILQYSVEQSALLVKLANRLAILRLNAAAGQDIEGQREQQQATLTYLTARHQVVSDAIFVVAEEGGYVFYGERIGGHWQIQKLDLTNMQTDVFIQDYRSIRSTRDGYVLANESGWLFTMANHQKTIMPLNKQINFTDITRWYVRGTMVLWSDFDYRFSYIHEFNLLSKQHQIRKARFYHLFPRIALSPVDNKLLYRSNTIEHNEIKELIFDTNLDK</sequence>
<feature type="transmembrane region" description="Helical" evidence="3">
    <location>
        <begin position="145"/>
        <end position="164"/>
    </location>
</feature>
<evidence type="ECO:0000256" key="1">
    <source>
        <dbReference type="ARBA" id="ARBA00023125"/>
    </source>
</evidence>
<dbReference type="Gene3D" id="2.120.10.30">
    <property type="entry name" value="TolB, C-terminal domain"/>
    <property type="match status" value="1"/>
</dbReference>
<dbReference type="EMBL" id="JAKIKS010000028">
    <property type="protein sequence ID" value="MCL1124661.1"/>
    <property type="molecule type" value="Genomic_DNA"/>
</dbReference>
<dbReference type="Proteomes" id="UP001203423">
    <property type="component" value="Unassembled WGS sequence"/>
</dbReference>
<gene>
    <name evidence="5" type="ORF">L2764_09260</name>
</gene>
<dbReference type="PROSITE" id="PS51755">
    <property type="entry name" value="OMPR_PHOB"/>
    <property type="match status" value="1"/>
</dbReference>
<evidence type="ECO:0000313" key="5">
    <source>
        <dbReference type="EMBL" id="MCL1124661.1"/>
    </source>
</evidence>
<evidence type="ECO:0000259" key="4">
    <source>
        <dbReference type="PROSITE" id="PS51755"/>
    </source>
</evidence>
<dbReference type="Pfam" id="PF00486">
    <property type="entry name" value="Trans_reg_C"/>
    <property type="match status" value="1"/>
</dbReference>
<evidence type="ECO:0000256" key="3">
    <source>
        <dbReference type="SAM" id="Phobius"/>
    </source>
</evidence>
<dbReference type="SMART" id="SM00862">
    <property type="entry name" value="Trans_reg_C"/>
    <property type="match status" value="1"/>
</dbReference>
<dbReference type="SUPFAM" id="SSF46894">
    <property type="entry name" value="C-terminal effector domain of the bipartite response regulators"/>
    <property type="match status" value="1"/>
</dbReference>
<protein>
    <submittedName>
        <fullName evidence="5">Winged helix-turn-helix domain-containing protein</fullName>
    </submittedName>
</protein>
<feature type="DNA-binding region" description="OmpR/PhoB-type" evidence="2">
    <location>
        <begin position="5"/>
        <end position="104"/>
    </location>
</feature>
<evidence type="ECO:0000313" key="6">
    <source>
        <dbReference type="Proteomes" id="UP001203423"/>
    </source>
</evidence>
<accession>A0ABT0LAF1</accession>
<dbReference type="SUPFAM" id="SSF82171">
    <property type="entry name" value="DPP6 N-terminal domain-like"/>
    <property type="match status" value="1"/>
</dbReference>
<name>A0ABT0LAF1_9GAMM</name>
<dbReference type="RefSeq" id="WP_248939939.1">
    <property type="nucleotide sequence ID" value="NZ_JAKIKS010000028.1"/>
</dbReference>
<dbReference type="InterPro" id="IPR001867">
    <property type="entry name" value="OmpR/PhoB-type_DNA-bd"/>
</dbReference>
<dbReference type="InterPro" id="IPR036388">
    <property type="entry name" value="WH-like_DNA-bd_sf"/>
</dbReference>
<feature type="domain" description="OmpR/PhoB-type" evidence="4">
    <location>
        <begin position="5"/>
        <end position="104"/>
    </location>
</feature>